<dbReference type="Gene3D" id="1.10.510.10">
    <property type="entry name" value="Transferase(Phosphotransferase) domain 1"/>
    <property type="match status" value="1"/>
</dbReference>
<dbReference type="EMBL" id="CP043661">
    <property type="protein sequence ID" value="QNE19108.1"/>
    <property type="molecule type" value="Genomic_DNA"/>
</dbReference>
<feature type="domain" description="Aminoglycoside phosphotransferase" evidence="1">
    <location>
        <begin position="61"/>
        <end position="267"/>
    </location>
</feature>
<organism evidence="2 3">
    <name type="scientific">Kribbella qitaiheensis</name>
    <dbReference type="NCBI Taxonomy" id="1544730"/>
    <lineage>
        <taxon>Bacteria</taxon>
        <taxon>Bacillati</taxon>
        <taxon>Actinomycetota</taxon>
        <taxon>Actinomycetes</taxon>
        <taxon>Propionibacteriales</taxon>
        <taxon>Kribbellaceae</taxon>
        <taxon>Kribbella</taxon>
    </lineage>
</organism>
<dbReference type="Gene3D" id="3.30.200.20">
    <property type="entry name" value="Phosphorylase Kinase, domain 1"/>
    <property type="match status" value="1"/>
</dbReference>
<dbReference type="Pfam" id="PF01636">
    <property type="entry name" value="APH"/>
    <property type="match status" value="1"/>
</dbReference>
<accession>A0A7G6WYP3</accession>
<evidence type="ECO:0000313" key="3">
    <source>
        <dbReference type="Proteomes" id="UP000515563"/>
    </source>
</evidence>
<dbReference type="InterPro" id="IPR011009">
    <property type="entry name" value="Kinase-like_dom_sf"/>
</dbReference>
<dbReference type="GO" id="GO:0016740">
    <property type="term" value="F:transferase activity"/>
    <property type="evidence" value="ECO:0007669"/>
    <property type="project" value="UniProtKB-KW"/>
</dbReference>
<evidence type="ECO:0000259" key="1">
    <source>
        <dbReference type="Pfam" id="PF01636"/>
    </source>
</evidence>
<gene>
    <name evidence="2" type="ORF">F1D05_15795</name>
</gene>
<name>A0A7G6WYP3_9ACTN</name>
<sequence>MVGPVTDKLRLWLAEDFGFAVRELEQVHEGADVAAEVWRATGELSYAVKWSGGGTDAGPRATAYLASRGIRGVPSPVPTLGGDLWSEREGGRLSVVPWIAGERAARTGLTVEQWTSYGALLAEVHRTEPPAELQAVLPRINPINARMPALTHSIQARLATPKDAIEEELATVWRAHSDTIATIVEQTEDLARRDLGGIPVLCHADPHLGNVLVAAGQLYLIDWDDVVLAPREQDLLFFLGGMGSLGPATTAQKDAFFSGYGAVDLDATRLTYYRCARALEDIAQWADQAIDGPDREDCLRILQGVLSPDGLAVQALA</sequence>
<keyword evidence="3" id="KW-1185">Reference proteome</keyword>
<reference evidence="2 3" key="2">
    <citation type="journal article" date="2020" name="Microbiol. Resour. Announc.">
        <title>Antarctic desert soil bacteria exhibit high novel natural product potential, evaluated through long-read genome sequencing and comparative genomics.</title>
        <authorList>
            <person name="Benaud N."/>
            <person name="Edwards R.J."/>
            <person name="Amos T.G."/>
            <person name="D'Agostino P.M."/>
            <person name="Gutierrez-Chavez C."/>
            <person name="Montgomery K."/>
            <person name="Nicetic I."/>
            <person name="Ferrari B.C."/>
        </authorList>
    </citation>
    <scope>NUCLEOTIDE SEQUENCE [LARGE SCALE GENOMIC DNA]</scope>
    <source>
        <strain evidence="2 3">SPB151</strain>
    </source>
</reference>
<dbReference type="KEGG" id="kqi:F1D05_15795"/>
<dbReference type="Proteomes" id="UP000515563">
    <property type="component" value="Chromosome"/>
</dbReference>
<dbReference type="SUPFAM" id="SSF56112">
    <property type="entry name" value="Protein kinase-like (PK-like)"/>
    <property type="match status" value="1"/>
</dbReference>
<keyword evidence="2" id="KW-0808">Transferase</keyword>
<reference evidence="3" key="1">
    <citation type="submission" date="2019-09" db="EMBL/GenBank/DDBJ databases">
        <title>Antimicrobial potential of Antarctic Bacteria.</title>
        <authorList>
            <person name="Benaud N."/>
            <person name="Edwards R.J."/>
            <person name="Ferrari B.C."/>
        </authorList>
    </citation>
    <scope>NUCLEOTIDE SEQUENCE [LARGE SCALE GENOMIC DNA]</scope>
    <source>
        <strain evidence="3">SPB151</strain>
    </source>
</reference>
<protein>
    <submittedName>
        <fullName evidence="2">Aminoglycoside phosphotransferase family protein</fullName>
    </submittedName>
</protein>
<dbReference type="Gene3D" id="1.20.58.840">
    <property type="match status" value="1"/>
</dbReference>
<dbReference type="AlphaFoldDB" id="A0A7G6WYP3"/>
<proteinExistence type="predicted"/>
<evidence type="ECO:0000313" key="2">
    <source>
        <dbReference type="EMBL" id="QNE19108.1"/>
    </source>
</evidence>
<dbReference type="InterPro" id="IPR002575">
    <property type="entry name" value="Aminoglycoside_PTrfase"/>
</dbReference>